<sequence length="418" mass="48531">MDEPEEYYFADDIPSTMDYDEPMMYDYGPTTADGVLIFGEKKPRAKRDYSEQKRQTAKLRTYLDDGTIQRLTTSLPQIKPGQLGILIRRTKKNSRVLRQIPAKVQLEQVGESALKEEANSKLREIRNDPAALYTAFSGLKIDTGVRRDRGDFDMSKKKKKVKRVIGHRIGKYEIRRPGYDLKHFQGVRHEVIKESEDYRRELEAAQVNMMQRQAYWDKRLLDMELEAFALLEKQLPKTTFEEAPEDCTDTCARIRPVKKLCNRIIFDHDLLKNENQIWPEVNVIDRYTLDYDLNQEMIGQIELHRRAFVAPSYESVSDNIRSMHRQQVGLEAVKPKSFFAVKNKKDKLSKMDEVPAAAEEIKMVIKRLAPLKTTGPKTPIGPTQYQISKKLSIQHPPSEPIIPKKRPKKVSQIKKPEQ</sequence>
<protein>
    <submittedName>
        <fullName evidence="2">Uncharacterized protein</fullName>
    </submittedName>
</protein>
<evidence type="ECO:0000313" key="1">
    <source>
        <dbReference type="Proteomes" id="UP000887576"/>
    </source>
</evidence>
<reference evidence="2" key="1">
    <citation type="submission" date="2022-11" db="UniProtKB">
        <authorList>
            <consortium name="WormBaseParasite"/>
        </authorList>
    </citation>
    <scope>IDENTIFICATION</scope>
</reference>
<organism evidence="1 2">
    <name type="scientific">Panagrolaimus sp. JU765</name>
    <dbReference type="NCBI Taxonomy" id="591449"/>
    <lineage>
        <taxon>Eukaryota</taxon>
        <taxon>Metazoa</taxon>
        <taxon>Ecdysozoa</taxon>
        <taxon>Nematoda</taxon>
        <taxon>Chromadorea</taxon>
        <taxon>Rhabditida</taxon>
        <taxon>Tylenchina</taxon>
        <taxon>Panagrolaimomorpha</taxon>
        <taxon>Panagrolaimoidea</taxon>
        <taxon>Panagrolaimidae</taxon>
        <taxon>Panagrolaimus</taxon>
    </lineage>
</organism>
<evidence type="ECO:0000313" key="2">
    <source>
        <dbReference type="WBParaSite" id="JU765_v2.g15577.t1"/>
    </source>
</evidence>
<proteinExistence type="predicted"/>
<accession>A0AC34QE15</accession>
<dbReference type="Proteomes" id="UP000887576">
    <property type="component" value="Unplaced"/>
</dbReference>
<dbReference type="WBParaSite" id="JU765_v2.g15577.t1">
    <property type="protein sequence ID" value="JU765_v2.g15577.t1"/>
    <property type="gene ID" value="JU765_v2.g15577"/>
</dbReference>
<name>A0AC34QE15_9BILA</name>